<gene>
    <name evidence="1" type="ORF">CYMTET_13776</name>
</gene>
<accession>A0AAE0LAJ5</accession>
<reference evidence="1 2" key="1">
    <citation type="journal article" date="2015" name="Genome Biol. Evol.">
        <title>Comparative Genomics of a Bacterivorous Green Alga Reveals Evolutionary Causalities and Consequences of Phago-Mixotrophic Mode of Nutrition.</title>
        <authorList>
            <person name="Burns J.A."/>
            <person name="Paasch A."/>
            <person name="Narechania A."/>
            <person name="Kim E."/>
        </authorList>
    </citation>
    <scope>NUCLEOTIDE SEQUENCE [LARGE SCALE GENOMIC DNA]</scope>
    <source>
        <strain evidence="1 2">PLY_AMNH</strain>
    </source>
</reference>
<dbReference type="Proteomes" id="UP001190700">
    <property type="component" value="Unassembled WGS sequence"/>
</dbReference>
<comment type="caution">
    <text evidence="1">The sequence shown here is derived from an EMBL/GenBank/DDBJ whole genome shotgun (WGS) entry which is preliminary data.</text>
</comment>
<keyword evidence="2" id="KW-1185">Reference proteome</keyword>
<name>A0AAE0LAJ5_9CHLO</name>
<proteinExistence type="predicted"/>
<dbReference type="AlphaFoldDB" id="A0AAE0LAJ5"/>
<evidence type="ECO:0000313" key="1">
    <source>
        <dbReference type="EMBL" id="KAK3278281.1"/>
    </source>
</evidence>
<dbReference type="EMBL" id="LGRX02005536">
    <property type="protein sequence ID" value="KAK3278281.1"/>
    <property type="molecule type" value="Genomic_DNA"/>
</dbReference>
<sequence>MKRMLVSTLGYVSVDALGKQAVRALDAFVQMHGCENLVGDEFGRRAGLRHRMKKMYERQYYAPNLFAAQMKT</sequence>
<evidence type="ECO:0000313" key="2">
    <source>
        <dbReference type="Proteomes" id="UP001190700"/>
    </source>
</evidence>
<organism evidence="1 2">
    <name type="scientific">Cymbomonas tetramitiformis</name>
    <dbReference type="NCBI Taxonomy" id="36881"/>
    <lineage>
        <taxon>Eukaryota</taxon>
        <taxon>Viridiplantae</taxon>
        <taxon>Chlorophyta</taxon>
        <taxon>Pyramimonadophyceae</taxon>
        <taxon>Pyramimonadales</taxon>
        <taxon>Pyramimonadaceae</taxon>
        <taxon>Cymbomonas</taxon>
    </lineage>
</organism>
<protein>
    <submittedName>
        <fullName evidence="1">Uncharacterized protein</fullName>
    </submittedName>
</protein>